<dbReference type="Gene3D" id="2.40.160.20">
    <property type="match status" value="1"/>
</dbReference>
<comment type="caution">
    <text evidence="2">The sequence shown here is derived from an EMBL/GenBank/DDBJ whole genome shotgun (WGS) entry which is preliminary data.</text>
</comment>
<gene>
    <name evidence="2" type="ORF">BK809_0004213</name>
</gene>
<evidence type="ECO:0000256" key="1">
    <source>
        <dbReference type="SAM" id="SignalP"/>
    </source>
</evidence>
<feature type="signal peptide" evidence="1">
    <location>
        <begin position="1"/>
        <end position="22"/>
    </location>
</feature>
<accession>A0A1S8BDB1</accession>
<dbReference type="EMBL" id="MSZU01000084">
    <property type="protein sequence ID" value="OMP85542.1"/>
    <property type="molecule type" value="Genomic_DNA"/>
</dbReference>
<organism evidence="2 3">
    <name type="scientific">Diplodia seriata</name>
    <dbReference type="NCBI Taxonomy" id="420778"/>
    <lineage>
        <taxon>Eukaryota</taxon>
        <taxon>Fungi</taxon>
        <taxon>Dikarya</taxon>
        <taxon>Ascomycota</taxon>
        <taxon>Pezizomycotina</taxon>
        <taxon>Dothideomycetes</taxon>
        <taxon>Dothideomycetes incertae sedis</taxon>
        <taxon>Botryosphaeriales</taxon>
        <taxon>Botryosphaeriaceae</taxon>
        <taxon>Diplodia</taxon>
    </lineage>
</organism>
<dbReference type="STRING" id="420778.A0A1S8BDB1"/>
<dbReference type="Proteomes" id="UP000190776">
    <property type="component" value="Unassembled WGS sequence"/>
</dbReference>
<evidence type="ECO:0000313" key="3">
    <source>
        <dbReference type="Proteomes" id="UP000190776"/>
    </source>
</evidence>
<protein>
    <submittedName>
        <fullName evidence="2">UPF0311 protein</fullName>
    </submittedName>
</protein>
<reference evidence="2 3" key="1">
    <citation type="submission" date="2017-01" db="EMBL/GenBank/DDBJ databases">
        <title>Draft genome sequence of Diplodia seriata F98.1, a fungal species involved in grapevine trunk diseases.</title>
        <authorList>
            <person name="Robert-Siegwald G."/>
            <person name="Vallet J."/>
            <person name="Abou-Mansour E."/>
            <person name="Xu J."/>
            <person name="Rey P."/>
            <person name="Bertsch C."/>
            <person name="Rego C."/>
            <person name="Larignon P."/>
            <person name="Fontaine F."/>
            <person name="Lebrun M.-H."/>
        </authorList>
    </citation>
    <scope>NUCLEOTIDE SEQUENCE [LARGE SCALE GENOMIC DNA]</scope>
    <source>
        <strain evidence="2 3">F98.1</strain>
    </source>
</reference>
<dbReference type="OrthoDB" id="2544694at2759"/>
<evidence type="ECO:0000313" key="2">
    <source>
        <dbReference type="EMBL" id="OMP85542.1"/>
    </source>
</evidence>
<keyword evidence="1" id="KW-0732">Signal</keyword>
<proteinExistence type="predicted"/>
<dbReference type="PANTHER" id="PTHR37315:SF1">
    <property type="entry name" value="UPF0311 PROTEIN BLR7842"/>
    <property type="match status" value="1"/>
</dbReference>
<feature type="chain" id="PRO_5012955682" evidence="1">
    <location>
        <begin position="23"/>
        <end position="175"/>
    </location>
</feature>
<name>A0A1S8BDB1_9PEZI</name>
<dbReference type="AlphaFoldDB" id="A0A1S8BDB1"/>
<dbReference type="InterPro" id="IPR020915">
    <property type="entry name" value="UPF0311"/>
</dbReference>
<dbReference type="Pfam" id="PF11578">
    <property type="entry name" value="DUF3237"/>
    <property type="match status" value="1"/>
</dbReference>
<dbReference type="PANTHER" id="PTHR37315">
    <property type="entry name" value="UPF0311 PROTEIN BLR7842"/>
    <property type="match status" value="1"/>
</dbReference>
<sequence length="175" mass="18787">MHLLLPTFFLLATFALLSPTQAAAPPAPPAAPALSYLYTALVDCTPRIFTAQTPHGLRTAIPIVGGNFTGPRGLSGRILDLGADWGTTDPATGIFTADTRYDLQTDDGADIFIQTSGPRQVDGTLHLRLVFETGAGRYYWLNNVVGELILVDWPGLYTMGPGAMGMLTTGFFLWL</sequence>